<dbReference type="InterPro" id="IPR037272">
    <property type="entry name" value="SNS_sf"/>
</dbReference>
<keyword evidence="6" id="KW-0915">Sodium</keyword>
<evidence type="ECO:0000313" key="8">
    <source>
        <dbReference type="EMBL" id="KOF94126.1"/>
    </source>
</evidence>
<reference evidence="8" key="1">
    <citation type="submission" date="2015-07" db="EMBL/GenBank/DDBJ databases">
        <title>MeaNS - Measles Nucleotide Surveillance Program.</title>
        <authorList>
            <person name="Tran T."/>
            <person name="Druce J."/>
        </authorList>
    </citation>
    <scope>NUCLEOTIDE SEQUENCE</scope>
    <source>
        <strain evidence="8">UCB-OBI-ISO-001</strain>
        <tissue evidence="8">Gonad</tissue>
    </source>
</reference>
<sequence>MSTDCSGPAMGPGDTDLDREQLAGETHEPPVTNWTTEVRQSWGKKLEFVLACIGYSVGLGNVWRFPYLSYSSGGGKLHLIG</sequence>
<feature type="region of interest" description="Disordered" evidence="7">
    <location>
        <begin position="1"/>
        <end position="31"/>
    </location>
</feature>
<dbReference type="GO" id="GO:0035725">
    <property type="term" value="P:sodium ion transmembrane transport"/>
    <property type="evidence" value="ECO:0007669"/>
    <property type="project" value="TreeGrafter"/>
</dbReference>
<accession>A0A0L8HY68</accession>
<dbReference type="EMBL" id="KQ417026">
    <property type="protein sequence ID" value="KOF94126.1"/>
    <property type="molecule type" value="Genomic_DNA"/>
</dbReference>
<feature type="binding site" evidence="6">
    <location>
        <position position="54"/>
    </location>
    <ligand>
        <name>Na(+)</name>
        <dbReference type="ChEBI" id="CHEBI:29101"/>
        <label>1</label>
    </ligand>
</feature>
<dbReference type="PROSITE" id="PS50267">
    <property type="entry name" value="NA_NEUROTRAN_SYMP_3"/>
    <property type="match status" value="1"/>
</dbReference>
<evidence type="ECO:0008006" key="9">
    <source>
        <dbReference type="Google" id="ProtNLM"/>
    </source>
</evidence>
<feature type="compositionally biased region" description="Basic and acidic residues" evidence="7">
    <location>
        <begin position="16"/>
        <end position="28"/>
    </location>
</feature>
<evidence type="ECO:0000256" key="4">
    <source>
        <dbReference type="ARBA" id="ARBA00022989"/>
    </source>
</evidence>
<evidence type="ECO:0000256" key="3">
    <source>
        <dbReference type="ARBA" id="ARBA00022692"/>
    </source>
</evidence>
<evidence type="ECO:0000256" key="6">
    <source>
        <dbReference type="PIRSR" id="PIRSR600175-1"/>
    </source>
</evidence>
<evidence type="ECO:0000256" key="2">
    <source>
        <dbReference type="ARBA" id="ARBA00022448"/>
    </source>
</evidence>
<gene>
    <name evidence="8" type="ORF">OCBIM_22002688mg</name>
</gene>
<feature type="binding site" evidence="6">
    <location>
        <position position="61"/>
    </location>
    <ligand>
        <name>Na(+)</name>
        <dbReference type="ChEBI" id="CHEBI:29101"/>
        <label>1</label>
    </ligand>
</feature>
<keyword evidence="6" id="KW-0479">Metal-binding</keyword>
<name>A0A0L8HY68_OCTBM</name>
<dbReference type="Pfam" id="PF00209">
    <property type="entry name" value="SNF"/>
    <property type="match status" value="1"/>
</dbReference>
<dbReference type="SUPFAM" id="SSF161070">
    <property type="entry name" value="SNF-like"/>
    <property type="match status" value="1"/>
</dbReference>
<keyword evidence="3" id="KW-0812">Transmembrane</keyword>
<comment type="subcellular location">
    <subcellularLocation>
        <location evidence="1">Membrane</location>
        <topology evidence="1">Multi-pass membrane protein</topology>
    </subcellularLocation>
</comment>
<feature type="binding site" evidence="6">
    <location>
        <position position="57"/>
    </location>
    <ligand>
        <name>Na(+)</name>
        <dbReference type="ChEBI" id="CHEBI:29101"/>
        <label>1</label>
    </ligand>
</feature>
<keyword evidence="2" id="KW-0813">Transport</keyword>
<evidence type="ECO:0000256" key="5">
    <source>
        <dbReference type="ARBA" id="ARBA00023136"/>
    </source>
</evidence>
<protein>
    <recommendedName>
        <fullName evidence="9">Transporter</fullName>
    </recommendedName>
</protein>
<keyword evidence="5" id="KW-0472">Membrane</keyword>
<dbReference type="GO" id="GO:0046872">
    <property type="term" value="F:metal ion binding"/>
    <property type="evidence" value="ECO:0007669"/>
    <property type="project" value="UniProtKB-KW"/>
</dbReference>
<evidence type="ECO:0000256" key="7">
    <source>
        <dbReference type="SAM" id="MobiDB-lite"/>
    </source>
</evidence>
<organism evidence="8">
    <name type="scientific">Octopus bimaculoides</name>
    <name type="common">California two-spotted octopus</name>
    <dbReference type="NCBI Taxonomy" id="37653"/>
    <lineage>
        <taxon>Eukaryota</taxon>
        <taxon>Metazoa</taxon>
        <taxon>Spiralia</taxon>
        <taxon>Lophotrochozoa</taxon>
        <taxon>Mollusca</taxon>
        <taxon>Cephalopoda</taxon>
        <taxon>Coleoidea</taxon>
        <taxon>Octopodiformes</taxon>
        <taxon>Octopoda</taxon>
        <taxon>Incirrata</taxon>
        <taxon>Octopodidae</taxon>
        <taxon>Octopus</taxon>
    </lineage>
</organism>
<dbReference type="GO" id="GO:0006865">
    <property type="term" value="P:amino acid transport"/>
    <property type="evidence" value="ECO:0007669"/>
    <property type="project" value="TreeGrafter"/>
</dbReference>
<dbReference type="InterPro" id="IPR000175">
    <property type="entry name" value="Na/ntran_symport"/>
</dbReference>
<dbReference type="PANTHER" id="PTHR11616">
    <property type="entry name" value="SODIUM/CHLORIDE DEPENDENT TRANSPORTER"/>
    <property type="match status" value="1"/>
</dbReference>
<dbReference type="GO" id="GO:0005886">
    <property type="term" value="C:plasma membrane"/>
    <property type="evidence" value="ECO:0007669"/>
    <property type="project" value="TreeGrafter"/>
</dbReference>
<dbReference type="AlphaFoldDB" id="A0A0L8HY68"/>
<dbReference type="PANTHER" id="PTHR11616:SF240">
    <property type="entry name" value="BLOATED TUBULES, ISOFORM B-RELATED"/>
    <property type="match status" value="1"/>
</dbReference>
<proteinExistence type="predicted"/>
<evidence type="ECO:0000256" key="1">
    <source>
        <dbReference type="ARBA" id="ARBA00004141"/>
    </source>
</evidence>
<keyword evidence="4" id="KW-1133">Transmembrane helix</keyword>